<dbReference type="AlphaFoldDB" id="A0A4Q1BW17"/>
<proteinExistence type="predicted"/>
<keyword evidence="3" id="KW-1185">Reference proteome</keyword>
<feature type="compositionally biased region" description="Basic and acidic residues" evidence="1">
    <location>
        <begin position="203"/>
        <end position="218"/>
    </location>
</feature>
<feature type="region of interest" description="Disordered" evidence="1">
    <location>
        <begin position="166"/>
        <end position="230"/>
    </location>
</feature>
<dbReference type="VEuPathDB" id="FungiDB:TREMEDRAFT_63186"/>
<dbReference type="Proteomes" id="UP000289152">
    <property type="component" value="Unassembled WGS sequence"/>
</dbReference>
<sequence>MTKSGGSGSGTWSSRLQTLRLPKAMSTEDMIRSFVHEPPMHAGEIHLARTVNIISAEAADSSGMPDGPPLLMRFSPSRSMSSSFPHSLAKRPGPLTRALSLILTKPDSRGDRDGRRTKSSGSSGNDMGAPSILSRFLLRGRPQSAPPEALVPRSPPDLSMAFYQPETLQHSGSPSSRLPSSSPLTSWQHDDHDGRLELPANDAIEKPPQEETSRRSSESGHSGQYRSSIL</sequence>
<reference evidence="2 3" key="1">
    <citation type="submission" date="2016-06" db="EMBL/GenBank/DDBJ databases">
        <title>Evolution of pathogenesis and genome organization in the Tremellales.</title>
        <authorList>
            <person name="Cuomo C."/>
            <person name="Litvintseva A."/>
            <person name="Heitman J."/>
            <person name="Chen Y."/>
            <person name="Sun S."/>
            <person name="Springer D."/>
            <person name="Dromer F."/>
            <person name="Young S."/>
            <person name="Zeng Q."/>
            <person name="Chapman S."/>
            <person name="Gujja S."/>
            <person name="Saif S."/>
            <person name="Birren B."/>
        </authorList>
    </citation>
    <scope>NUCLEOTIDE SEQUENCE [LARGE SCALE GENOMIC DNA]</scope>
    <source>
        <strain evidence="2 3">ATCC 28783</strain>
    </source>
</reference>
<name>A0A4Q1BW17_TREME</name>
<evidence type="ECO:0000256" key="1">
    <source>
        <dbReference type="SAM" id="MobiDB-lite"/>
    </source>
</evidence>
<comment type="caution">
    <text evidence="2">The sequence shown here is derived from an EMBL/GenBank/DDBJ whole genome shotgun (WGS) entry which is preliminary data.</text>
</comment>
<gene>
    <name evidence="2" type="ORF">M231_00605</name>
</gene>
<feature type="compositionally biased region" description="Polar residues" evidence="1">
    <location>
        <begin position="219"/>
        <end position="230"/>
    </location>
</feature>
<accession>A0A4Q1BW17</accession>
<feature type="compositionally biased region" description="Basic and acidic residues" evidence="1">
    <location>
        <begin position="106"/>
        <end position="116"/>
    </location>
</feature>
<evidence type="ECO:0000313" key="3">
    <source>
        <dbReference type="Proteomes" id="UP000289152"/>
    </source>
</evidence>
<dbReference type="EMBL" id="SDIL01000003">
    <property type="protein sequence ID" value="RXK42246.1"/>
    <property type="molecule type" value="Genomic_DNA"/>
</dbReference>
<feature type="compositionally biased region" description="Low complexity" evidence="1">
    <location>
        <begin position="171"/>
        <end position="186"/>
    </location>
</feature>
<evidence type="ECO:0000313" key="2">
    <source>
        <dbReference type="EMBL" id="RXK42246.1"/>
    </source>
</evidence>
<protein>
    <submittedName>
        <fullName evidence="2">Uncharacterized protein</fullName>
    </submittedName>
</protein>
<feature type="region of interest" description="Disordered" evidence="1">
    <location>
        <begin position="102"/>
        <end position="130"/>
    </location>
</feature>
<organism evidence="2 3">
    <name type="scientific">Tremella mesenterica</name>
    <name type="common">Jelly fungus</name>
    <dbReference type="NCBI Taxonomy" id="5217"/>
    <lineage>
        <taxon>Eukaryota</taxon>
        <taxon>Fungi</taxon>
        <taxon>Dikarya</taxon>
        <taxon>Basidiomycota</taxon>
        <taxon>Agaricomycotina</taxon>
        <taxon>Tremellomycetes</taxon>
        <taxon>Tremellales</taxon>
        <taxon>Tremellaceae</taxon>
        <taxon>Tremella</taxon>
    </lineage>
</organism>
<dbReference type="InParanoid" id="A0A4Q1BW17"/>